<dbReference type="SUPFAM" id="SSF52058">
    <property type="entry name" value="L domain-like"/>
    <property type="match status" value="1"/>
</dbReference>
<dbReference type="InterPro" id="IPR003591">
    <property type="entry name" value="Leu-rich_rpt_typical-subtyp"/>
</dbReference>
<feature type="chain" id="PRO_5040332299" evidence="4">
    <location>
        <begin position="21"/>
        <end position="260"/>
    </location>
</feature>
<evidence type="ECO:0000313" key="5">
    <source>
        <dbReference type="EMBL" id="CAG9811920.1"/>
    </source>
</evidence>
<reference evidence="5" key="1">
    <citation type="submission" date="2022-01" db="EMBL/GenBank/DDBJ databases">
        <authorList>
            <person name="King R."/>
        </authorList>
    </citation>
    <scope>NUCLEOTIDE SEQUENCE</scope>
</reference>
<evidence type="ECO:0000256" key="1">
    <source>
        <dbReference type="ARBA" id="ARBA00022614"/>
    </source>
</evidence>
<dbReference type="InterPro" id="IPR032675">
    <property type="entry name" value="LRR_dom_sf"/>
</dbReference>
<dbReference type="Gene3D" id="3.80.10.10">
    <property type="entry name" value="Ribonuclease Inhibitor"/>
    <property type="match status" value="1"/>
</dbReference>
<dbReference type="OrthoDB" id="2013775at2759"/>
<keyword evidence="2 4" id="KW-0732">Signal</keyword>
<evidence type="ECO:0000256" key="3">
    <source>
        <dbReference type="ARBA" id="ARBA00022737"/>
    </source>
</evidence>
<dbReference type="InterPro" id="IPR050328">
    <property type="entry name" value="Dev_Immune_Receptor"/>
</dbReference>
<keyword evidence="6" id="KW-1185">Reference proteome</keyword>
<dbReference type="PROSITE" id="PS51450">
    <property type="entry name" value="LRR"/>
    <property type="match status" value="1"/>
</dbReference>
<dbReference type="EMBL" id="OU895880">
    <property type="protein sequence ID" value="CAG9811920.1"/>
    <property type="molecule type" value="Genomic_DNA"/>
</dbReference>
<proteinExistence type="predicted"/>
<evidence type="ECO:0000256" key="2">
    <source>
        <dbReference type="ARBA" id="ARBA00022729"/>
    </source>
</evidence>
<dbReference type="InterPro" id="IPR001611">
    <property type="entry name" value="Leu-rich_rpt"/>
</dbReference>
<reference evidence="5" key="2">
    <citation type="submission" date="2022-10" db="EMBL/GenBank/DDBJ databases">
        <authorList>
            <consortium name="ENA_rothamsted_submissions"/>
            <consortium name="culmorum"/>
            <person name="King R."/>
        </authorList>
    </citation>
    <scope>NUCLEOTIDE SEQUENCE</scope>
</reference>
<organism evidence="5 6">
    <name type="scientific">Chironomus riparius</name>
    <dbReference type="NCBI Taxonomy" id="315576"/>
    <lineage>
        <taxon>Eukaryota</taxon>
        <taxon>Metazoa</taxon>
        <taxon>Ecdysozoa</taxon>
        <taxon>Arthropoda</taxon>
        <taxon>Hexapoda</taxon>
        <taxon>Insecta</taxon>
        <taxon>Pterygota</taxon>
        <taxon>Neoptera</taxon>
        <taxon>Endopterygota</taxon>
        <taxon>Diptera</taxon>
        <taxon>Nematocera</taxon>
        <taxon>Chironomoidea</taxon>
        <taxon>Chironomidae</taxon>
        <taxon>Chironominae</taxon>
        <taxon>Chironomus</taxon>
    </lineage>
</organism>
<evidence type="ECO:0000313" key="6">
    <source>
        <dbReference type="Proteomes" id="UP001153620"/>
    </source>
</evidence>
<keyword evidence="3" id="KW-0677">Repeat</keyword>
<accession>A0A9N9WZ92</accession>
<sequence>MKSICIVLLALSVQFTMTSSKLVEFTCNVPRNSTIRQIICPSQNPRRENVQHPIMSIRNIRQSNLNHMELADFNNYDFSEYLPSRIGATLPRMKHFLFRKSSIKFLRRRDFMDMRQLQKLNLSFNKIGKISHEIFYDLPHLELLDIRYNEIYNLPSDLLSNAPRLKIFIAEGNLLEEVSHKLFRNNKQIEEIHLGHNEILNIDVRFTALKNLRIVDLRQNVGECDIMLKIFRMVRESLKTSKRKRFQLKVRESCAYVDDN</sequence>
<name>A0A9N9WZ92_9DIPT</name>
<gene>
    <name evidence="5" type="ORF">CHIRRI_LOCUS14727</name>
</gene>
<evidence type="ECO:0000256" key="4">
    <source>
        <dbReference type="SAM" id="SignalP"/>
    </source>
</evidence>
<protein>
    <submittedName>
        <fullName evidence="5">Uncharacterized protein</fullName>
    </submittedName>
</protein>
<dbReference type="Proteomes" id="UP001153620">
    <property type="component" value="Chromosome 4"/>
</dbReference>
<dbReference type="PANTHER" id="PTHR24373:SF275">
    <property type="entry name" value="TIR DOMAIN-CONTAINING PROTEIN"/>
    <property type="match status" value="1"/>
</dbReference>
<feature type="signal peptide" evidence="4">
    <location>
        <begin position="1"/>
        <end position="20"/>
    </location>
</feature>
<dbReference type="PANTHER" id="PTHR24373">
    <property type="entry name" value="SLIT RELATED LEUCINE-RICH REPEAT NEURONAL PROTEIN"/>
    <property type="match status" value="1"/>
</dbReference>
<dbReference type="Pfam" id="PF13855">
    <property type="entry name" value="LRR_8"/>
    <property type="match status" value="1"/>
</dbReference>
<dbReference type="SMART" id="SM00369">
    <property type="entry name" value="LRR_TYP"/>
    <property type="match status" value="2"/>
</dbReference>
<dbReference type="AlphaFoldDB" id="A0A9N9WZ92"/>
<keyword evidence="1" id="KW-0433">Leucine-rich repeat</keyword>